<feature type="compositionally biased region" description="Polar residues" evidence="3">
    <location>
        <begin position="995"/>
        <end position="1004"/>
    </location>
</feature>
<dbReference type="InterPro" id="IPR011009">
    <property type="entry name" value="Kinase-like_dom_sf"/>
</dbReference>
<feature type="compositionally biased region" description="Polar residues" evidence="3">
    <location>
        <begin position="1318"/>
        <end position="1333"/>
    </location>
</feature>
<dbReference type="GO" id="GO:0005524">
    <property type="term" value="F:ATP binding"/>
    <property type="evidence" value="ECO:0007669"/>
    <property type="project" value="UniProtKB-UniRule"/>
</dbReference>
<accession>A0A168PWH6</accession>
<feature type="region of interest" description="Disordered" evidence="3">
    <location>
        <begin position="1199"/>
        <end position="1227"/>
    </location>
</feature>
<evidence type="ECO:0000256" key="3">
    <source>
        <dbReference type="SAM" id="MobiDB-lite"/>
    </source>
</evidence>
<evidence type="ECO:0000313" key="5">
    <source>
        <dbReference type="EMBL" id="SAM03105.1"/>
    </source>
</evidence>
<feature type="compositionally biased region" description="Polar residues" evidence="3">
    <location>
        <begin position="1454"/>
        <end position="1465"/>
    </location>
</feature>
<dbReference type="FunFam" id="1.10.510.10:FF:000947">
    <property type="entry name" value="serine/threonine-protein kinase OSR1"/>
    <property type="match status" value="1"/>
</dbReference>
<dbReference type="FunCoup" id="A0A168PWH6">
    <property type="interactions" value="545"/>
</dbReference>
<dbReference type="InterPro" id="IPR017441">
    <property type="entry name" value="Protein_kinase_ATP_BS"/>
</dbReference>
<dbReference type="STRING" id="4829.A0A168PWH6"/>
<dbReference type="OrthoDB" id="248923at2759"/>
<feature type="region of interest" description="Disordered" evidence="3">
    <location>
        <begin position="1045"/>
        <end position="1078"/>
    </location>
</feature>
<feature type="compositionally biased region" description="Polar residues" evidence="3">
    <location>
        <begin position="1504"/>
        <end position="1531"/>
    </location>
</feature>
<dbReference type="SMART" id="SM00220">
    <property type="entry name" value="S_TKc"/>
    <property type="match status" value="1"/>
</dbReference>
<feature type="domain" description="Protein kinase" evidence="4">
    <location>
        <begin position="605"/>
        <end position="864"/>
    </location>
</feature>
<feature type="compositionally biased region" description="Low complexity" evidence="3">
    <location>
        <begin position="514"/>
        <end position="525"/>
    </location>
</feature>
<feature type="compositionally biased region" description="Low complexity" evidence="3">
    <location>
        <begin position="927"/>
        <end position="936"/>
    </location>
</feature>
<keyword evidence="6" id="KW-1185">Reference proteome</keyword>
<dbReference type="Gene3D" id="1.10.510.10">
    <property type="entry name" value="Transferase(Phosphotransferase) domain 1"/>
    <property type="match status" value="1"/>
</dbReference>
<dbReference type="PROSITE" id="PS50011">
    <property type="entry name" value="PROTEIN_KINASE_DOM"/>
    <property type="match status" value="1"/>
</dbReference>
<dbReference type="InParanoid" id="A0A168PWH6"/>
<name>A0A168PWH6_ABSGL</name>
<feature type="region of interest" description="Disordered" evidence="3">
    <location>
        <begin position="1385"/>
        <end position="1543"/>
    </location>
</feature>
<protein>
    <recommendedName>
        <fullName evidence="4">Protein kinase domain-containing protein</fullName>
    </recommendedName>
</protein>
<dbReference type="InterPro" id="IPR035892">
    <property type="entry name" value="C2_domain_sf"/>
</dbReference>
<feature type="compositionally biased region" description="Low complexity" evidence="3">
    <location>
        <begin position="1045"/>
        <end position="1060"/>
    </location>
</feature>
<dbReference type="Gene3D" id="2.60.40.150">
    <property type="entry name" value="C2 domain"/>
    <property type="match status" value="1"/>
</dbReference>
<evidence type="ECO:0000259" key="4">
    <source>
        <dbReference type="PROSITE" id="PS50011"/>
    </source>
</evidence>
<feature type="region of interest" description="Disordered" evidence="3">
    <location>
        <begin position="267"/>
        <end position="313"/>
    </location>
</feature>
<feature type="compositionally biased region" description="Acidic residues" evidence="3">
    <location>
        <begin position="903"/>
        <end position="919"/>
    </location>
</feature>
<feature type="compositionally biased region" description="Pro residues" evidence="3">
    <location>
        <begin position="295"/>
        <end position="309"/>
    </location>
</feature>
<keyword evidence="2" id="KW-0547">Nucleotide-binding</keyword>
<feature type="region of interest" description="Disordered" evidence="3">
    <location>
        <begin position="514"/>
        <end position="540"/>
    </location>
</feature>
<dbReference type="GO" id="GO:0043539">
    <property type="term" value="F:protein serine/threonine kinase activator activity"/>
    <property type="evidence" value="ECO:0007669"/>
    <property type="project" value="InterPro"/>
</dbReference>
<feature type="compositionally biased region" description="Low complexity" evidence="3">
    <location>
        <begin position="1408"/>
        <end position="1421"/>
    </location>
</feature>
<dbReference type="InterPro" id="IPR000719">
    <property type="entry name" value="Prot_kinase_dom"/>
</dbReference>
<feature type="compositionally biased region" description="Low complexity" evidence="3">
    <location>
        <begin position="199"/>
        <end position="220"/>
    </location>
</feature>
<evidence type="ECO:0000256" key="1">
    <source>
        <dbReference type="ARBA" id="ARBA00008874"/>
    </source>
</evidence>
<proteinExistence type="inferred from homology"/>
<evidence type="ECO:0000256" key="2">
    <source>
        <dbReference type="PROSITE-ProRule" id="PRU10141"/>
    </source>
</evidence>
<dbReference type="EMBL" id="LT554051">
    <property type="protein sequence ID" value="SAM03105.1"/>
    <property type="molecule type" value="Genomic_DNA"/>
</dbReference>
<feature type="compositionally biased region" description="Low complexity" evidence="3">
    <location>
        <begin position="959"/>
        <end position="976"/>
    </location>
</feature>
<dbReference type="PANTHER" id="PTHR48014">
    <property type="entry name" value="SERINE/THREONINE-PROTEIN KINASE FRAY2"/>
    <property type="match status" value="1"/>
</dbReference>
<feature type="region of interest" description="Disordered" evidence="3">
    <location>
        <begin position="903"/>
        <end position="1004"/>
    </location>
</feature>
<dbReference type="GO" id="GO:0004672">
    <property type="term" value="F:protein kinase activity"/>
    <property type="evidence" value="ECO:0007669"/>
    <property type="project" value="InterPro"/>
</dbReference>
<dbReference type="Proteomes" id="UP000078561">
    <property type="component" value="Unassembled WGS sequence"/>
</dbReference>
<evidence type="ECO:0000313" key="6">
    <source>
        <dbReference type="Proteomes" id="UP000078561"/>
    </source>
</evidence>
<dbReference type="PANTHER" id="PTHR48014:SF21">
    <property type="entry name" value="SERINE_THREONINE-PROTEIN KINASE FRAY2"/>
    <property type="match status" value="1"/>
</dbReference>
<dbReference type="Pfam" id="PF00069">
    <property type="entry name" value="Pkinase"/>
    <property type="match status" value="1"/>
</dbReference>
<dbReference type="SUPFAM" id="SSF56112">
    <property type="entry name" value="Protein kinase-like (PK-like)"/>
    <property type="match status" value="1"/>
</dbReference>
<sequence>MTLILTKTCHYALLVAIEEGEVEKQCSGFPSLGDRDIFVQSRLSLHLPDTVGDLIPPSTIISAKPTKLTPNPQWRTTLVYLLSEKLLKRLRRQRAQVTLQIKTMAAEQGTVLDLGTATLKVGRAKVIKMARGQQPLNILKNYVIDKGEWKPIRRDEPGTIANCTTQIKAGLFVVDMPPPAGERQRDVAPSLSRPLMKPNYSNSTSHSNSTNTSNNSSNRNSTKKTDNDLGLEIYSVDTSDCLTATNSSSRGTDDDQDNEAVLDQWRTNAFGSPSTFDSYPTKTSLTNYASSSPTLPSPSPSPSSSPSPPSITTNCIRITRGKAGQTHYYQIGNGQHRYTFVFRIVEATAVTSLLLALKNMQLGGNTSATTTQYLLQYNLLDYQVRHDVISKGNSWHVTEPPMRLSLQGHLHDLQQWLYQQGQIEVCLVVVDKAAKCDHTIGKAMVRLKGWCPLTIEQASFPIHDRSNRLHVDQPFQFAKVVVQLGLLSGWRDSGSVVKRNFIDNSDSHLVMAQANSSNGSSRANSPPHTPSRSRSNSIRKGFMDSPKLQQQHNNNNKQPQLLRRNTTSDSLLSRLPSLHSHHEDLAMSTRSQLSDAQLSNKAEDYKLKDPIGYGSSAVVYGAVYNPTNRKVAMKVIDLDMFERNQIDELRRETALMALSKHPNVLHVYGSFVSGSKLYIVTPYLSAGSCLDIMKSSFSNGFDEITIATILKQALEGLIYLHKNGHIHRDVKAGNLLMDEYGLVQLGDFGVSSSLTENNEVRKTFVGTPCWMAPEVMEQAGYDFKADIWSFGITAIELATGHAPFAKYAPMKVLMMTLSQDPPTLPRETSKNKFSKLMKEMVDICLQKDPKRRPSAEKLLQHPFFRQAKKKDYLAKAILTRVPALDRRPHKKVPQKHISYESTDQWDFDDTLSDGGDDDDKASKKSETSTNNTPTTPVGKRHISFGNVVVKTLPQHNGNSPSSSPVVSLPPSRSASPELVPSTPQRKSRFVVSETLPDQLSTTQSQRSISSFNELSAPQLSAALFAVSEKDGIGLGISGNSNTIASAMPASSSSSSTSSLSGQEIKKGRFSVNQTPQRSYSVTTPSLEHANFITDHSTLGPATEDGAATVAVVTMATTTVAPTPVTSLPPPFNDHQDFKSTPVSRVGSNDSLRKSRFAVHHSPMAPTLEKNTFDSLPLSRNASSTACTSFTGKPSRFSVAKEDSIPKDGGVQQEPTPSLPLNDTPNSTIHSECRKKGRFQLSGVGDMKFEKDYGYMDSPQSSVSSYSPNSSFSRGQSARLFDPSANSMLYSNMEYLLKQVESQKMIMCDMLAGLALQPGSQAPTSIPASFSSKAGVNEGKYQDTGRPRSGSLNADISQTMDHLQHLLQASCREREQLQRENDALKRELERLRRPTPATGSSYDAGKQNPSSTTPTTLAASSTNKDSAKPSPEGEPTVADPLPPTSNSEPDHYVPTRSQTTSPTTVSPLEHERVRTPSSTIHAPPYAIQHSAPPPPNSNDTPTTAIDSSHVSFASALPTPSSSYSWTHATKPNNAPEAFSDSTSP</sequence>
<dbReference type="InterPro" id="IPR047173">
    <property type="entry name" value="STRAD_A/B-like"/>
</dbReference>
<dbReference type="Gene3D" id="3.30.200.20">
    <property type="entry name" value="Phosphorylase Kinase, domain 1"/>
    <property type="match status" value="1"/>
</dbReference>
<feature type="region of interest" description="Disordered" evidence="3">
    <location>
        <begin position="175"/>
        <end position="230"/>
    </location>
</feature>
<feature type="compositionally biased region" description="Polar residues" evidence="3">
    <location>
        <begin position="267"/>
        <end position="289"/>
    </location>
</feature>
<dbReference type="PROSITE" id="PS00107">
    <property type="entry name" value="PROTEIN_KINASE_ATP"/>
    <property type="match status" value="1"/>
</dbReference>
<feature type="binding site" evidence="2">
    <location>
        <position position="634"/>
    </location>
    <ligand>
        <name>ATP</name>
        <dbReference type="ChEBI" id="CHEBI:30616"/>
    </ligand>
</feature>
<gene>
    <name evidence="5" type="primary">ABSGL_08923.1 scaffold 10588</name>
</gene>
<feature type="region of interest" description="Disordered" evidence="3">
    <location>
        <begin position="1318"/>
        <end position="1353"/>
    </location>
</feature>
<keyword evidence="2" id="KW-0067">ATP-binding</keyword>
<comment type="similarity">
    <text evidence="1">Belongs to the protein kinase superfamily. STE Ser/Thr protein kinase family. STE20 subfamily.</text>
</comment>
<reference evidence="5" key="1">
    <citation type="submission" date="2016-04" db="EMBL/GenBank/DDBJ databases">
        <authorList>
            <person name="Evans L.H."/>
            <person name="Alamgir A."/>
            <person name="Owens N."/>
            <person name="Weber N.D."/>
            <person name="Virtaneva K."/>
            <person name="Barbian K."/>
            <person name="Babar A."/>
            <person name="Rosenke K."/>
        </authorList>
    </citation>
    <scope>NUCLEOTIDE SEQUENCE [LARGE SCALE GENOMIC DNA]</scope>
    <source>
        <strain evidence="5">CBS 101.48</strain>
    </source>
</reference>
<organism evidence="5">
    <name type="scientific">Absidia glauca</name>
    <name type="common">Pin mould</name>
    <dbReference type="NCBI Taxonomy" id="4829"/>
    <lineage>
        <taxon>Eukaryota</taxon>
        <taxon>Fungi</taxon>
        <taxon>Fungi incertae sedis</taxon>
        <taxon>Mucoromycota</taxon>
        <taxon>Mucoromycotina</taxon>
        <taxon>Mucoromycetes</taxon>
        <taxon>Mucorales</taxon>
        <taxon>Cunninghamellaceae</taxon>
        <taxon>Absidia</taxon>
    </lineage>
</organism>
<feature type="compositionally biased region" description="Polar residues" evidence="3">
    <location>
        <begin position="1212"/>
        <end position="1227"/>
    </location>
</feature>